<feature type="domain" description="GPI inositol-deacylase winged helix" evidence="3">
    <location>
        <begin position="534"/>
        <end position="613"/>
    </location>
</feature>
<dbReference type="PROSITE" id="PS50297">
    <property type="entry name" value="ANK_REP_REGION"/>
    <property type="match status" value="3"/>
</dbReference>
<feature type="domain" description="Nephrocystin 3-like N-terminal" evidence="5">
    <location>
        <begin position="256"/>
        <end position="417"/>
    </location>
</feature>
<dbReference type="Pfam" id="PF24883">
    <property type="entry name" value="NPHP3_N"/>
    <property type="match status" value="1"/>
</dbReference>
<dbReference type="InterPro" id="IPR036770">
    <property type="entry name" value="Ankyrin_rpt-contain_sf"/>
</dbReference>
<comment type="caution">
    <text evidence="6">The sequence shown here is derived from an EMBL/GenBank/DDBJ whole genome shotgun (WGS) entry which is preliminary data.</text>
</comment>
<dbReference type="Pfam" id="PF24809">
    <property type="entry name" value="DUF7708"/>
    <property type="match status" value="1"/>
</dbReference>
<evidence type="ECO:0000259" key="3">
    <source>
        <dbReference type="Pfam" id="PF22939"/>
    </source>
</evidence>
<dbReference type="PANTHER" id="PTHR10039">
    <property type="entry name" value="AMELOGENIN"/>
    <property type="match status" value="1"/>
</dbReference>
<dbReference type="PANTHER" id="PTHR10039:SF10">
    <property type="entry name" value="NACHT DOMAIN-CONTAINING PROTEIN"/>
    <property type="match status" value="1"/>
</dbReference>
<name>A0A7D8USK8_9HELO</name>
<dbReference type="Pfam" id="PF12796">
    <property type="entry name" value="Ank_2"/>
    <property type="match status" value="2"/>
</dbReference>
<evidence type="ECO:0000313" key="7">
    <source>
        <dbReference type="Proteomes" id="UP000481288"/>
    </source>
</evidence>
<protein>
    <submittedName>
        <fullName evidence="6">Ankyrin-1</fullName>
    </submittedName>
</protein>
<dbReference type="InterPro" id="IPR002110">
    <property type="entry name" value="Ankyrin_rpt"/>
</dbReference>
<dbReference type="SMART" id="SM00248">
    <property type="entry name" value="ANK"/>
    <property type="match status" value="8"/>
</dbReference>
<dbReference type="EMBL" id="QGMG01000177">
    <property type="protein sequence ID" value="TVY56214.1"/>
    <property type="molecule type" value="Genomic_DNA"/>
</dbReference>
<feature type="repeat" description="ANK" evidence="2">
    <location>
        <begin position="1529"/>
        <end position="1562"/>
    </location>
</feature>
<dbReference type="Gene3D" id="3.40.50.300">
    <property type="entry name" value="P-loop containing nucleotide triphosphate hydrolases"/>
    <property type="match status" value="1"/>
</dbReference>
<dbReference type="Pfam" id="PF22939">
    <property type="entry name" value="WHD_GPIID"/>
    <property type="match status" value="1"/>
</dbReference>
<accession>A0A7D8USK8</accession>
<dbReference type="InterPro" id="IPR054471">
    <property type="entry name" value="GPIID_WHD"/>
</dbReference>
<feature type="repeat" description="ANK" evidence="2">
    <location>
        <begin position="1006"/>
        <end position="1038"/>
    </location>
</feature>
<evidence type="ECO:0000313" key="6">
    <source>
        <dbReference type="EMBL" id="TVY56214.1"/>
    </source>
</evidence>
<feature type="repeat" description="ANK" evidence="2">
    <location>
        <begin position="1208"/>
        <end position="1240"/>
    </location>
</feature>
<evidence type="ECO:0000259" key="5">
    <source>
        <dbReference type="Pfam" id="PF24883"/>
    </source>
</evidence>
<dbReference type="OrthoDB" id="7464126at2759"/>
<evidence type="ECO:0000256" key="1">
    <source>
        <dbReference type="ARBA" id="ARBA00022737"/>
    </source>
</evidence>
<dbReference type="SUPFAM" id="SSF48403">
    <property type="entry name" value="Ankyrin repeat"/>
    <property type="match status" value="1"/>
</dbReference>
<keyword evidence="7" id="KW-1185">Reference proteome</keyword>
<feature type="domain" description="DUF7708" evidence="4">
    <location>
        <begin position="68"/>
        <end position="211"/>
    </location>
</feature>
<keyword evidence="1" id="KW-0677">Repeat</keyword>
<organism evidence="6 7">
    <name type="scientific">Lachnellula cervina</name>
    <dbReference type="NCBI Taxonomy" id="1316786"/>
    <lineage>
        <taxon>Eukaryota</taxon>
        <taxon>Fungi</taxon>
        <taxon>Dikarya</taxon>
        <taxon>Ascomycota</taxon>
        <taxon>Pezizomycotina</taxon>
        <taxon>Leotiomycetes</taxon>
        <taxon>Helotiales</taxon>
        <taxon>Lachnaceae</taxon>
        <taxon>Lachnellula</taxon>
    </lineage>
</organism>
<dbReference type="PROSITE" id="PS50088">
    <property type="entry name" value="ANK_REPEAT"/>
    <property type="match status" value="3"/>
</dbReference>
<reference evidence="6 7" key="1">
    <citation type="submission" date="2018-05" db="EMBL/GenBank/DDBJ databases">
        <title>Whole genome sequencing for identification of molecular markers to develop diagnostic detection tools for the regulated plant pathogen Lachnellula willkommii.</title>
        <authorList>
            <person name="Giroux E."/>
            <person name="Bilodeau G."/>
        </authorList>
    </citation>
    <scope>NUCLEOTIDE SEQUENCE [LARGE SCALE GENOMIC DNA]</scope>
    <source>
        <strain evidence="6 7">CBS 625.97</strain>
    </source>
</reference>
<proteinExistence type="predicted"/>
<sequence>MTSSCPAPALGNNDPWTIAKTRFLADLDDKERELFLNATLENLYYSTSNADRQDAENSKTRATTRKLGPFVSAIENYGKALDTFSNIAPLYLAPIWGSIRVVLVMARAHGRFYDRMVDTLERIGDILPRFRDYGRIYDRQKHQRLTQALSNAYLDIIVLCTKFQRTLREQRASSVRRLLKPLSSDNQFDEAINLFRQHRNNVEEEARMCHMVDAAEQRDAQLLLWAAERRQKLLSRLSNIDCKHRHRILREARHEGTGVWLTARDEYRSWATPDVTSVLCCFGIPGCGKSVIASSVIDSLHTSRPVFYYYCDYADKRTLEPANVFGTLARQCLEGMETFESLADDIEQAGHDGERLTDQSKALDLIQKAVNLYARQFYIVIDGLDEANESSQKVICNGLRQLLNNASVGIKLFITGREELGSLLRIKPTVVFYSVLVSPTAIEFDIDSYVRASTRLRIKEGSLVIRDPALEELIVQELVKGAKGMFLWVEFQFRDLSEAESDAGIKLVLKNLPRSLSETYDRLLSRIEGAERLQMVKRLFKWIVCARQPLHVEELREGIAFTLEDKEWNPDRVVTNFNRLVRACGNLVIVDSDTQVVKLAHYTVQQYLLQSSKNLFCFTIQEANIMAGEFCVAYLSFSNFDAQLTRYKENVNTDITALNNIASKGALISPDNPARGVFEFWKTIRHQDATAEIDLARYLPRKTKVFGFSDFEFLSYLRKHWLWHTVYFDSAKNIGANRRDMMFFDLISSKQLLFEFRPWGPFDNTNWMNSSIGLLGWALMANHSYLLELVIYHKLFNPTALFQKAWTWFMESKIPEDGPFYILESELEKISGFPEDSYSLEYPELGWLYSRLLHACRKDHLNVIRNCDFWGPEVYIGLVEHLIYEAAASGNLLIIDYFHNREKKSAYSSQPSITRDFFINIPRHERRVYTMHAAISTGYLPLVKALSELEYPCDGIDSDMSDKASYFRMINSATGEGNYREIECLLFLGSIQYMFYSREITFKEPEMTEALVTAVRLGYGEIVEMLLKHGVDLDAKDLHGIPILILAIQACHTSVVEILLRNRCSTSNTPYGLPLTVAASLGDIPIARLLLGYGAETFVETFHHLSSTELVSLEETLIDYPQLCLSPTPLYMACYRGHLPMVDLLTGLPIHSAAVDFASPAAVTRIAFKSTARPIAPYISRIYCLFLDTLETTHEIGSIDWTKEGPFEWRTPMEAALSKGHKDIVELLLERGALLPTAGSLLANETKPENSDLVDHQRRLNIPKESSIAEPLGNTINNEREKLIITSFMMNRTKLSPIQYGLLVAAGARLETSTMRGRSRFLWAIENNEHQLATIILLESVNPGWLVDQFSSVLVQITSHKSLNTFRRLLLWGAYLFRIEEDTDLDVLSILLCGAKKINYTRIMSIQLAMLAIYRKFGPDLAITEIPEHYSLQRGEAFDAVERSALFLPGLDAVTVRDFDTMLQYVATYHNYRNRLLGHVFTVLAIPISEEPKNWVLGCLVFVAIEIADYVRLEHLCDCITDIDVKGLDGITPLMYASQLGREEQTIQVLLRSGANPGVTDWNGESALYKAVAGGHKHVVSQFTKISGNALKEFHYKALELCVVNGRQDLWTMIAGREAYEVASVEQSFLLRFPGGSYAFSRAQYLKRHISGIALPRVFELESDNPPVDTKEPLGEFPSLKIQKTIDYTVTFETLHQRTLHQRNSVYSNGSQDSWEGHQRIISESKLQENNEASGYIYLQSVGKTPALRNYSRHFNILET</sequence>
<dbReference type="Proteomes" id="UP000481288">
    <property type="component" value="Unassembled WGS sequence"/>
</dbReference>
<dbReference type="SUPFAM" id="SSF52540">
    <property type="entry name" value="P-loop containing nucleoside triphosphate hydrolases"/>
    <property type="match status" value="1"/>
</dbReference>
<gene>
    <name evidence="6" type="primary">Ank1</name>
    <name evidence="6" type="ORF">LCER1_G003411</name>
</gene>
<keyword evidence="2" id="KW-0040">ANK repeat</keyword>
<dbReference type="InterPro" id="IPR056125">
    <property type="entry name" value="DUF7708"/>
</dbReference>
<dbReference type="InterPro" id="IPR056884">
    <property type="entry name" value="NPHP3-like_N"/>
</dbReference>
<evidence type="ECO:0000259" key="4">
    <source>
        <dbReference type="Pfam" id="PF24809"/>
    </source>
</evidence>
<evidence type="ECO:0000256" key="2">
    <source>
        <dbReference type="PROSITE-ProRule" id="PRU00023"/>
    </source>
</evidence>
<dbReference type="InterPro" id="IPR027417">
    <property type="entry name" value="P-loop_NTPase"/>
</dbReference>
<dbReference type="Gene3D" id="1.25.40.20">
    <property type="entry name" value="Ankyrin repeat-containing domain"/>
    <property type="match status" value="3"/>
</dbReference>